<evidence type="ECO:0000313" key="2">
    <source>
        <dbReference type="EMBL" id="KAF3890602.1"/>
    </source>
</evidence>
<evidence type="ECO:0000259" key="1">
    <source>
        <dbReference type="SMART" id="SM00912"/>
    </source>
</evidence>
<dbReference type="InterPro" id="IPR011050">
    <property type="entry name" value="Pectin_lyase_fold/virulence"/>
</dbReference>
<dbReference type="EMBL" id="JHEG02000037">
    <property type="protein sequence ID" value="KIE12088.1"/>
    <property type="molecule type" value="Genomic_DNA"/>
</dbReference>
<protein>
    <submittedName>
        <fullName evidence="2">Filamentous hemagglutinin N-terminal domain-containing protein</fullName>
    </submittedName>
</protein>
<dbReference type="Pfam" id="PF05860">
    <property type="entry name" value="TPS"/>
    <property type="match status" value="1"/>
</dbReference>
<dbReference type="SUPFAM" id="SSF51126">
    <property type="entry name" value="Pectin lyase-like"/>
    <property type="match status" value="2"/>
</dbReference>
<dbReference type="AlphaFoldDB" id="A0A0C1R8T4"/>
<dbReference type="InterPro" id="IPR012334">
    <property type="entry name" value="Pectin_lyas_fold"/>
</dbReference>
<organism evidence="3">
    <name type="scientific">Tolypothrix bouteillei VB521301</name>
    <dbReference type="NCBI Taxonomy" id="1479485"/>
    <lineage>
        <taxon>Bacteria</taxon>
        <taxon>Bacillati</taxon>
        <taxon>Cyanobacteriota</taxon>
        <taxon>Cyanophyceae</taxon>
        <taxon>Nostocales</taxon>
        <taxon>Tolypothrichaceae</taxon>
        <taxon>Tolypothrix</taxon>
    </lineage>
</organism>
<gene>
    <name evidence="3" type="ORF">DA73_0210865</name>
    <name evidence="2" type="ORF">DA73_0400037975</name>
</gene>
<dbReference type="RefSeq" id="WP_050045480.1">
    <property type="nucleotide sequence ID" value="NZ_JHEG04000001.1"/>
</dbReference>
<proteinExistence type="predicted"/>
<dbReference type="OrthoDB" id="501088at2"/>
<dbReference type="InterPro" id="IPR008638">
    <property type="entry name" value="FhaB/CdiA-like_TPS"/>
</dbReference>
<name>A0A0C1R8T4_9CYAN</name>
<dbReference type="NCBIfam" id="TIGR01901">
    <property type="entry name" value="adhes_NPXG"/>
    <property type="match status" value="1"/>
</dbReference>
<evidence type="ECO:0000313" key="3">
    <source>
        <dbReference type="EMBL" id="KIE12088.1"/>
    </source>
</evidence>
<feature type="domain" description="Filamentous haemagglutinin FhaB/tRNA nuclease CdiA-like TPS" evidence="1">
    <location>
        <begin position="68"/>
        <end position="177"/>
    </location>
</feature>
<sequence length="1197" mass="123432">MMGRWIIGWKLTGKGRGQEAGGRRNGSCPLPTAFLNLGIWLVLEGIIAVFANSTLAQELRPLADNTLGEENSVVTPVNAQVDRIDGGAIRGTNLFHSFSQFNIGEGREVYFANPSQVQNILSRVTGADASQLLGKLSVLGNANLFLINPNGIIFGKNASLDIRGSFLASTASQIKFADAFEFTTNALQTKPLLTVSVPTGLQFGGKVGSIQNQSTVTNSNGTAVGLQVQPERTLALVGGFIALDGGSVQAANGRIELAAVAERGTVGLSVSGSDLSLDIPPTVERADISLINAKIDVSDRSRGSIEMIAKNINISGESLISAGIGENLTATGLSSGNITLNATDLIGINYPSRVVNVVSENAIGNAGDININAGTIKINNRASDSTPESGSSIPAALNTGSLGTGRAGNVSLFATGSMELLGQDTNSLDEVISTYNYLGKQIGGGDIRLEANRVYLNNAYLNATGGYGGLISVVGKDSVSITENSFLNGGTGSGDAKDITVESNGIVTIDRSWLGNNVGGEQSGNAGNIKIAGQAVYIIKGSLLETRSEANGGNSGNIQIDATGRVEISGIDPTHGGSGDRTPNAPNSLLSVIADSDTRGNPGDITIKAGEIYITNRNINGGVFPALNAGSSADRPSGKVSLSATTGSIALIGQDKLFPDAIISTYGLQTSSGGGDISLTAKGSIFLQSAYVVSARANGGNISLIGNDAVSITENSFLNAGTTQGNSGSITIQSNGPVIIQRSLVGNNVGLSERSGNVGNTKISGKSVSIIDGSLIEASSERSGGNSGSIDIDAVETVEISGIDPLHDPNVDSSDFTKIFPYTVVTATSNYESIGQAGNINITARTLRVSNGASIRAQSQNARNSGNINIDAKIVELTSGGQLLTNAAGSGNAGNISIKNSDRILISGSNSNYDAVFEQIKQTYNNSYPQIVLGAGVSPTDGYKYILGYAGPNSGIFASTELTDGGNITLNVGKVLQLRHNGQISAKAGERGKGGNITINASNGFIVAVLKENSDIIAQAVEGSGGRITINAAGIYGLENRTQLSSDDTISEINASSEFGTDGSVELNTFEFEPNIDSVNLPTVPVDTQISQNCNHSNLTQSKFTITGRGGLPPNPNENLTSDAVLVNWITPASSETNNSNLHGMTVSKTTIQQSVTEATGWTVNQKGEIFLTARPASVTSHSPWSAPILCSSGISK</sequence>
<dbReference type="Gene3D" id="2.160.20.10">
    <property type="entry name" value="Single-stranded right-handed beta-helix, Pectin lyase-like"/>
    <property type="match status" value="2"/>
</dbReference>
<accession>A0A0C1R8T4</accession>
<dbReference type="EMBL" id="JHEG04000001">
    <property type="protein sequence ID" value="KAF3890602.1"/>
    <property type="molecule type" value="Genomic_DNA"/>
</dbReference>
<dbReference type="SMART" id="SM00912">
    <property type="entry name" value="Haemagg_act"/>
    <property type="match status" value="1"/>
</dbReference>
<reference evidence="2" key="2">
    <citation type="submission" date="2019-11" db="EMBL/GenBank/DDBJ databases">
        <title>Improved Assembly of Tolypothrix boutellei genome.</title>
        <authorList>
            <person name="Sarangi A.N."/>
            <person name="Mukherjee M."/>
            <person name="Ghosh S."/>
            <person name="Singh D."/>
            <person name="Das A."/>
            <person name="Kant S."/>
            <person name="Prusty A."/>
            <person name="Tripathy S."/>
        </authorList>
    </citation>
    <scope>NUCLEOTIDE SEQUENCE</scope>
    <source>
        <strain evidence="2">VB521301</strain>
    </source>
</reference>
<dbReference type="STRING" id="1479485.DA73_0210865"/>
<reference evidence="3" key="1">
    <citation type="journal article" date="2015" name="Genome Announc.">
        <title>Draft Genome Sequence of Tolypothrix boutellei Strain VB521301.</title>
        <authorList>
            <person name="Chandrababunaidu M.M."/>
            <person name="Singh D."/>
            <person name="Sen D."/>
            <person name="Bhan S."/>
            <person name="Das S."/>
            <person name="Gupta A."/>
            <person name="Adhikary S.P."/>
            <person name="Tripathy S."/>
        </authorList>
    </citation>
    <scope>NUCLEOTIDE SEQUENCE</scope>
    <source>
        <strain evidence="3">VB521301</strain>
    </source>
</reference>
<evidence type="ECO:0000313" key="4">
    <source>
        <dbReference type="Proteomes" id="UP000029738"/>
    </source>
</evidence>
<dbReference type="Proteomes" id="UP000029738">
    <property type="component" value="Unassembled WGS sequence"/>
</dbReference>
<keyword evidence="4" id="KW-1185">Reference proteome</keyword>
<comment type="caution">
    <text evidence="3">The sequence shown here is derived from an EMBL/GenBank/DDBJ whole genome shotgun (WGS) entry which is preliminary data.</text>
</comment>